<comment type="similarity">
    <text evidence="4">Belongs to the complex I LYR family. SDHAF1 subfamily.</text>
</comment>
<dbReference type="GO" id="GO:0034553">
    <property type="term" value="P:mitochondrial respiratory chain complex II assembly"/>
    <property type="evidence" value="ECO:0007669"/>
    <property type="project" value="InterPro"/>
</dbReference>
<feature type="domain" description="Complex 1 LYR protein" evidence="5">
    <location>
        <begin position="10"/>
        <end position="65"/>
    </location>
</feature>
<organism evidence="6 7">
    <name type="scientific">Dimargaris cristalligena</name>
    <dbReference type="NCBI Taxonomy" id="215637"/>
    <lineage>
        <taxon>Eukaryota</taxon>
        <taxon>Fungi</taxon>
        <taxon>Fungi incertae sedis</taxon>
        <taxon>Zoopagomycota</taxon>
        <taxon>Kickxellomycotina</taxon>
        <taxon>Dimargaritomycetes</taxon>
        <taxon>Dimargaritales</taxon>
        <taxon>Dimargaritaceae</taxon>
        <taxon>Dimargaris</taxon>
    </lineage>
</organism>
<sequence>MRRSGVQIDILHLYRDCFRAVRSKPKPAQTRFKLFIRHEFRKAEVGPRDFDAIEYLLRRGKRQLELYKDPNVRDI</sequence>
<evidence type="ECO:0000256" key="4">
    <source>
        <dbReference type="ARBA" id="ARBA00025715"/>
    </source>
</evidence>
<dbReference type="Pfam" id="PF05347">
    <property type="entry name" value="Complex1_LYR"/>
    <property type="match status" value="1"/>
</dbReference>
<reference evidence="7" key="1">
    <citation type="journal article" date="2018" name="Nat. Microbiol.">
        <title>Leveraging single-cell genomics to expand the fungal tree of life.</title>
        <authorList>
            <person name="Ahrendt S.R."/>
            <person name="Quandt C.A."/>
            <person name="Ciobanu D."/>
            <person name="Clum A."/>
            <person name="Salamov A."/>
            <person name="Andreopoulos B."/>
            <person name="Cheng J.F."/>
            <person name="Woyke T."/>
            <person name="Pelin A."/>
            <person name="Henrissat B."/>
            <person name="Reynolds N.K."/>
            <person name="Benny G.L."/>
            <person name="Smith M.E."/>
            <person name="James T.Y."/>
            <person name="Grigoriev I.V."/>
        </authorList>
    </citation>
    <scope>NUCLEOTIDE SEQUENCE [LARGE SCALE GENOMIC DNA]</scope>
    <source>
        <strain evidence="7">RSA 468</strain>
    </source>
</reference>
<dbReference type="STRING" id="215637.A0A4P9ZT92"/>
<comment type="subcellular location">
    <subcellularLocation>
        <location evidence="1">Mitochondrion matrix</location>
    </subcellularLocation>
</comment>
<keyword evidence="2" id="KW-0496">Mitochondrion</keyword>
<dbReference type="InterPro" id="IPR008011">
    <property type="entry name" value="Complex1_LYR_dom"/>
</dbReference>
<feature type="non-terminal residue" evidence="6">
    <location>
        <position position="75"/>
    </location>
</feature>
<keyword evidence="3" id="KW-0143">Chaperone</keyword>
<protein>
    <recommendedName>
        <fullName evidence="5">Complex 1 LYR protein domain-containing protein</fullName>
    </recommendedName>
</protein>
<dbReference type="Proteomes" id="UP000268162">
    <property type="component" value="Unassembled WGS sequence"/>
</dbReference>
<dbReference type="CDD" id="cd20268">
    <property type="entry name" value="Complex1_LYR_SDHAF1_LYRM8"/>
    <property type="match status" value="1"/>
</dbReference>
<dbReference type="PANTHER" id="PTHR13675">
    <property type="entry name" value="LYR MOTIF-CONTAINING PROTEIN 2"/>
    <property type="match status" value="1"/>
</dbReference>
<evidence type="ECO:0000256" key="2">
    <source>
        <dbReference type="ARBA" id="ARBA00023128"/>
    </source>
</evidence>
<proteinExistence type="inferred from homology"/>
<evidence type="ECO:0000256" key="3">
    <source>
        <dbReference type="ARBA" id="ARBA00023186"/>
    </source>
</evidence>
<dbReference type="PANTHER" id="PTHR13675:SF1">
    <property type="entry name" value="SUCCINATE DEHYDROGENASE ASSEMBLY FACTOR 1, MITOCHONDRIAL"/>
    <property type="match status" value="1"/>
</dbReference>
<evidence type="ECO:0000256" key="1">
    <source>
        <dbReference type="ARBA" id="ARBA00004305"/>
    </source>
</evidence>
<dbReference type="AlphaFoldDB" id="A0A4P9ZT92"/>
<evidence type="ECO:0000313" key="7">
    <source>
        <dbReference type="Proteomes" id="UP000268162"/>
    </source>
</evidence>
<evidence type="ECO:0000259" key="5">
    <source>
        <dbReference type="Pfam" id="PF05347"/>
    </source>
</evidence>
<keyword evidence="7" id="KW-1185">Reference proteome</keyword>
<gene>
    <name evidence="6" type="ORF">BJ085DRAFT_509</name>
</gene>
<evidence type="ECO:0000313" key="6">
    <source>
        <dbReference type="EMBL" id="RKP36794.1"/>
    </source>
</evidence>
<dbReference type="GO" id="GO:0005759">
    <property type="term" value="C:mitochondrial matrix"/>
    <property type="evidence" value="ECO:0007669"/>
    <property type="project" value="UniProtKB-SubCell"/>
</dbReference>
<accession>A0A4P9ZT92</accession>
<name>A0A4P9ZT92_9FUNG</name>
<dbReference type="InterPro" id="IPR045295">
    <property type="entry name" value="Complex1_LYR_SDHAF1_LYRM8"/>
</dbReference>
<dbReference type="EMBL" id="ML002594">
    <property type="protein sequence ID" value="RKP36794.1"/>
    <property type="molecule type" value="Genomic_DNA"/>
</dbReference>